<evidence type="ECO:0000313" key="1">
    <source>
        <dbReference type="EMBL" id="EPY16858.1"/>
    </source>
</evidence>
<sequence>MVAAQVDTLRCCRRCCRSSDCSDCAAPSSVSALQLMLVASSSPLSAPAMMRAVVWRSRLRCSRLRARVVVAEAGCRKEKAGAVLLLRMWWCLLRAAAGGNFLERLSTGVDFSTRVVELREKQRGEDAFDVYMLSPLRLALRPFVVWCRTCDGFDVVLLLWLGRRPRPRPQRASARGFSSCCGRR</sequence>
<reference evidence="1 2" key="1">
    <citation type="journal article" date="2013" name="PLoS ONE">
        <title>Predicting the Proteins of Angomonas deanei, Strigomonas culicis and Their Respective Endosymbionts Reveals New Aspects of the Trypanosomatidae Family.</title>
        <authorList>
            <person name="Motta M.C."/>
            <person name="Martins A.C."/>
            <person name="de Souza S.S."/>
            <person name="Catta-Preta C.M."/>
            <person name="Silva R."/>
            <person name="Klein C.C."/>
            <person name="de Almeida L.G."/>
            <person name="de Lima Cunha O."/>
            <person name="Ciapina L.P."/>
            <person name="Brocchi M."/>
            <person name="Colabardini A.C."/>
            <person name="de Araujo Lima B."/>
            <person name="Machado C.R."/>
            <person name="de Almeida Soares C.M."/>
            <person name="Probst C.M."/>
            <person name="de Menezes C.B."/>
            <person name="Thompson C.E."/>
            <person name="Bartholomeu D.C."/>
            <person name="Gradia D.F."/>
            <person name="Pavoni D.P."/>
            <person name="Grisard E.C."/>
            <person name="Fantinatti-Garboggini F."/>
            <person name="Marchini F.K."/>
            <person name="Rodrigues-Luiz G.F."/>
            <person name="Wagner G."/>
            <person name="Goldman G.H."/>
            <person name="Fietto J.L."/>
            <person name="Elias M.C."/>
            <person name="Goldman M.H."/>
            <person name="Sagot M.F."/>
            <person name="Pereira M."/>
            <person name="Stoco P.H."/>
            <person name="de Mendonca-Neto R.P."/>
            <person name="Teixeira S.M."/>
            <person name="Maciel T.E."/>
            <person name="de Oliveira Mendes T.A."/>
            <person name="Urmenyi T.P."/>
            <person name="de Souza W."/>
            <person name="Schenkman S."/>
            <person name="de Vasconcelos A.T."/>
        </authorList>
    </citation>
    <scope>NUCLEOTIDE SEQUENCE [LARGE SCALE GENOMIC DNA]</scope>
</reference>
<accession>S9TKJ4</accession>
<dbReference type="AlphaFoldDB" id="S9TKJ4"/>
<proteinExistence type="predicted"/>
<dbReference type="Proteomes" id="UP000015354">
    <property type="component" value="Unassembled WGS sequence"/>
</dbReference>
<dbReference type="EMBL" id="ATMH01010841">
    <property type="protein sequence ID" value="EPY16858.1"/>
    <property type="molecule type" value="Genomic_DNA"/>
</dbReference>
<comment type="caution">
    <text evidence="1">The sequence shown here is derived from an EMBL/GenBank/DDBJ whole genome shotgun (WGS) entry which is preliminary data.</text>
</comment>
<name>S9TKJ4_9TRYP</name>
<protein>
    <submittedName>
        <fullName evidence="1">Uncharacterized protein</fullName>
    </submittedName>
</protein>
<gene>
    <name evidence="1" type="ORF">STCU_10941</name>
</gene>
<evidence type="ECO:0000313" key="2">
    <source>
        <dbReference type="Proteomes" id="UP000015354"/>
    </source>
</evidence>
<organism evidence="1 2">
    <name type="scientific">Strigomonas culicis</name>
    <dbReference type="NCBI Taxonomy" id="28005"/>
    <lineage>
        <taxon>Eukaryota</taxon>
        <taxon>Discoba</taxon>
        <taxon>Euglenozoa</taxon>
        <taxon>Kinetoplastea</taxon>
        <taxon>Metakinetoplastina</taxon>
        <taxon>Trypanosomatida</taxon>
        <taxon>Trypanosomatidae</taxon>
        <taxon>Strigomonadinae</taxon>
        <taxon>Strigomonas</taxon>
    </lineage>
</organism>
<keyword evidence="2" id="KW-1185">Reference proteome</keyword>